<dbReference type="RefSeq" id="WP_378624824.1">
    <property type="nucleotide sequence ID" value="NZ_JBHUCM010000043.1"/>
</dbReference>
<feature type="domain" description="CHAT" evidence="1">
    <location>
        <begin position="43"/>
        <end position="197"/>
    </location>
</feature>
<keyword evidence="3" id="KW-1185">Reference proteome</keyword>
<dbReference type="Pfam" id="PF12770">
    <property type="entry name" value="CHAT"/>
    <property type="match status" value="1"/>
</dbReference>
<organism evidence="2 3">
    <name type="scientific">Nonomuraea guangzhouensis</name>
    <dbReference type="NCBI Taxonomy" id="1291555"/>
    <lineage>
        <taxon>Bacteria</taxon>
        <taxon>Bacillati</taxon>
        <taxon>Actinomycetota</taxon>
        <taxon>Actinomycetes</taxon>
        <taxon>Streptosporangiales</taxon>
        <taxon>Streptosporangiaceae</taxon>
        <taxon>Nonomuraea</taxon>
    </lineage>
</organism>
<feature type="non-terminal residue" evidence="2">
    <location>
        <position position="1"/>
    </location>
</feature>
<proteinExistence type="predicted"/>
<name>A0ABW4GNR9_9ACTN</name>
<evidence type="ECO:0000313" key="2">
    <source>
        <dbReference type="EMBL" id="MFD1544009.1"/>
    </source>
</evidence>
<dbReference type="Proteomes" id="UP001597097">
    <property type="component" value="Unassembled WGS sequence"/>
</dbReference>
<protein>
    <submittedName>
        <fullName evidence="2">CHAT domain-containing protein</fullName>
    </submittedName>
</protein>
<sequence length="209" mass="20441">VPPADGGVVLVRGPGVANADGEVRSIAELYAEAAGPAAVGGAMRPATVAEAAGLATVGGAAGPATVLADGSATAQGVLAAIDGCRLAHLAAHGTFRADSPLFSSLLLDDGPLTVYDLERLHRAPYRLVLSSCDSGQVAAVGADEVLGPATALLRLGTAGIVASVVPVNDAAAVPVMVALHDGLRRGLSLAEALRAARGDDVSFIAIGAG</sequence>
<evidence type="ECO:0000259" key="1">
    <source>
        <dbReference type="Pfam" id="PF12770"/>
    </source>
</evidence>
<dbReference type="EMBL" id="JBHUCM010000043">
    <property type="protein sequence ID" value="MFD1544009.1"/>
    <property type="molecule type" value="Genomic_DNA"/>
</dbReference>
<gene>
    <name evidence="2" type="ORF">ACFSJ0_43695</name>
</gene>
<reference evidence="3" key="1">
    <citation type="journal article" date="2019" name="Int. J. Syst. Evol. Microbiol.">
        <title>The Global Catalogue of Microorganisms (GCM) 10K type strain sequencing project: providing services to taxonomists for standard genome sequencing and annotation.</title>
        <authorList>
            <consortium name="The Broad Institute Genomics Platform"/>
            <consortium name="The Broad Institute Genome Sequencing Center for Infectious Disease"/>
            <person name="Wu L."/>
            <person name="Ma J."/>
        </authorList>
    </citation>
    <scope>NUCLEOTIDE SEQUENCE [LARGE SCALE GENOMIC DNA]</scope>
    <source>
        <strain evidence="3">CGMCC 1.15399</strain>
    </source>
</reference>
<comment type="caution">
    <text evidence="2">The sequence shown here is derived from an EMBL/GenBank/DDBJ whole genome shotgun (WGS) entry which is preliminary data.</text>
</comment>
<accession>A0ABW4GNR9</accession>
<dbReference type="InterPro" id="IPR024983">
    <property type="entry name" value="CHAT_dom"/>
</dbReference>
<evidence type="ECO:0000313" key="3">
    <source>
        <dbReference type="Proteomes" id="UP001597097"/>
    </source>
</evidence>